<gene>
    <name evidence="1" type="ORF">UW74_C0015G0011</name>
</gene>
<evidence type="ECO:0000313" key="1">
    <source>
        <dbReference type="EMBL" id="KKT78794.1"/>
    </source>
</evidence>
<reference evidence="1 2" key="1">
    <citation type="journal article" date="2015" name="Nature">
        <title>rRNA introns, odd ribosomes, and small enigmatic genomes across a large radiation of phyla.</title>
        <authorList>
            <person name="Brown C.T."/>
            <person name="Hug L.A."/>
            <person name="Thomas B.C."/>
            <person name="Sharon I."/>
            <person name="Castelle C.J."/>
            <person name="Singh A."/>
            <person name="Wilkins M.J."/>
            <person name="Williams K.H."/>
            <person name="Banfield J.F."/>
        </authorList>
    </citation>
    <scope>NUCLEOTIDE SEQUENCE [LARGE SCALE GENOMIC DNA]</scope>
</reference>
<accession>A0A0G1N3K5</accession>
<dbReference type="Proteomes" id="UP000034889">
    <property type="component" value="Unassembled WGS sequence"/>
</dbReference>
<feature type="non-terminal residue" evidence="1">
    <location>
        <position position="162"/>
    </location>
</feature>
<dbReference type="EMBL" id="LCJM01000015">
    <property type="protein sequence ID" value="KKT78794.1"/>
    <property type="molecule type" value="Genomic_DNA"/>
</dbReference>
<proteinExistence type="predicted"/>
<protein>
    <submittedName>
        <fullName evidence="1">Uncharacterized protein</fullName>
    </submittedName>
</protein>
<dbReference type="AlphaFoldDB" id="A0A0G1N3K5"/>
<sequence>MELLKGRLEYLGWNYPWKLVTETAEVNLRPLFEASFKLLDAKGHRKIGASFEYSMDGFSLTENAASKDVLEWKAGEYPFLKKKEGFGFSNLGLHLEMAFNVLNGRQVIFETPSLSTQDIKIYADPKEKTFGLYFMDDNSCKIPAGKEQEICKIGHGADCCIF</sequence>
<evidence type="ECO:0000313" key="2">
    <source>
        <dbReference type="Proteomes" id="UP000034889"/>
    </source>
</evidence>
<comment type="caution">
    <text evidence="1">The sequence shown here is derived from an EMBL/GenBank/DDBJ whole genome shotgun (WGS) entry which is preliminary data.</text>
</comment>
<organism evidence="1 2">
    <name type="scientific">Candidatus Giovannonibacteria bacterium GW2011_GWC2_44_8</name>
    <dbReference type="NCBI Taxonomy" id="1618657"/>
    <lineage>
        <taxon>Bacteria</taxon>
        <taxon>Candidatus Giovannoniibacteriota</taxon>
    </lineage>
</organism>
<name>A0A0G1N3K5_9BACT</name>